<reference evidence="1" key="1">
    <citation type="submission" date="2023-04" db="EMBL/GenBank/DDBJ databases">
        <title>Draft Genome sequencing of Naganishia species isolated from polar environments using Oxford Nanopore Technology.</title>
        <authorList>
            <person name="Leo P."/>
            <person name="Venkateswaran K."/>
        </authorList>
    </citation>
    <scope>NUCLEOTIDE SEQUENCE</scope>
    <source>
        <strain evidence="1">DBVPG 5303</strain>
    </source>
</reference>
<keyword evidence="2" id="KW-1185">Reference proteome</keyword>
<comment type="caution">
    <text evidence="1">The sequence shown here is derived from an EMBL/GenBank/DDBJ whole genome shotgun (WGS) entry which is preliminary data.</text>
</comment>
<dbReference type="Proteomes" id="UP001234202">
    <property type="component" value="Unassembled WGS sequence"/>
</dbReference>
<evidence type="ECO:0000313" key="1">
    <source>
        <dbReference type="EMBL" id="KAJ9125999.1"/>
    </source>
</evidence>
<evidence type="ECO:0000313" key="2">
    <source>
        <dbReference type="Proteomes" id="UP001234202"/>
    </source>
</evidence>
<name>A0ACC2XRM4_9TREE</name>
<dbReference type="EMBL" id="JASBWV010000006">
    <property type="protein sequence ID" value="KAJ9125999.1"/>
    <property type="molecule type" value="Genomic_DNA"/>
</dbReference>
<proteinExistence type="predicted"/>
<protein>
    <submittedName>
        <fullName evidence="1">Uncharacterized protein</fullName>
    </submittedName>
</protein>
<organism evidence="1 2">
    <name type="scientific">Naganishia onofrii</name>
    <dbReference type="NCBI Taxonomy" id="1851511"/>
    <lineage>
        <taxon>Eukaryota</taxon>
        <taxon>Fungi</taxon>
        <taxon>Dikarya</taxon>
        <taxon>Basidiomycota</taxon>
        <taxon>Agaricomycotina</taxon>
        <taxon>Tremellomycetes</taxon>
        <taxon>Filobasidiales</taxon>
        <taxon>Filobasidiaceae</taxon>
        <taxon>Naganishia</taxon>
    </lineage>
</organism>
<sequence length="788" mass="87057">MTFHPLLQLSPGIQSYDWGKKGSDSLAAQLGKVSVKGFDVDEEKPYAELWMGTHETLPTYIASSTTSSEQGEKLASVLAADAERYVSKKVVEKFPDSKGGHLPFLLKVLSIGKALSIQAHPDKELAKRLNNERGDVYKDPNHKPEMAIALTHFRGFCGFLPHPTLLLLLSTVPEMRSLIGEDALRSLAQASDPALPFLDTKAKDYDQQLQQLESLAKEASSSERTGEFKTSEKEKKALKQVFEVLMNSSEEEYKSAVRSLLERYESNEDSCKTQFERTLVPLVKELHDQFPEDIGVLCCFILNVVEMDKGAAMFLKANEPHAYISGDIIECMATSDNVVRAGLTPKLRDVPTLVSMLTYTSAPAHAQLLEPTEFAPKTLRYDPPIEEFSVLSLHLTETGQTEVHRPIEGPSMVVVTDGSGKVVVKGGEHNGDQLELTRGQVVFIAAEVEVEYTATGEEGLELFRAGIDILSGYLILSSKPSLAMWPLPGPPTSVISYQTPYPSQAGPAYLRPESYSLAQTIATEDRDPHHSFYYNSQTGKISSVCHFSCSFSHAGIQPENTVLPVSISEEGATSDAQCRDDDGVVTSPNDSLSHHNPGLAASTAASSAVGGPFLNPGVNDGFDFPVSPTYYTGDTVLWKSTRFYWSEVSRLPREPEVIWALAGAHADLPGAHWARLEIAYILPVGPTPSPIRITRIAYDYGRRPRLMVQETCLQFAPVDQANRREFLRWSIASMLDKLAEERCVQGMEQVMDGVLMTSLLEEKVRENIFKEVQSRWALRRFGHDELAL</sequence>
<gene>
    <name evidence="1" type="ORF">QFC24_002271</name>
</gene>
<accession>A0ACC2XRM4</accession>